<dbReference type="OrthoDB" id="7505659at2"/>
<sequence length="219" mass="24461">MVDAQEIGAKVVRGPYQNGIRRRREIIESASRVFASYGFVSGSLRQIAEEVGVTPAALTRHFGSKEGLLSAVLENWDADAEARNPPDVHGLDYFVRLRDAVLYNQAHRGLIELFLTLSAESTHPEHPARQFVRNRYDRVVSTGVQHLREARDAGDAVWLADELIEAEVRSLFAMMDGVQLQWLIDPGLDLVGVFSRALGQYLHRWTGRADLVPGQDGQD</sequence>
<dbReference type="SUPFAM" id="SSF48498">
    <property type="entry name" value="Tetracyclin repressor-like, C-terminal domain"/>
    <property type="match status" value="1"/>
</dbReference>
<dbReference type="PANTHER" id="PTHR30055:SF234">
    <property type="entry name" value="HTH-TYPE TRANSCRIPTIONAL REGULATOR BETI"/>
    <property type="match status" value="1"/>
</dbReference>
<feature type="DNA-binding region" description="H-T-H motif" evidence="4">
    <location>
        <begin position="43"/>
        <end position="62"/>
    </location>
</feature>
<dbReference type="InterPro" id="IPR050109">
    <property type="entry name" value="HTH-type_TetR-like_transc_reg"/>
</dbReference>
<reference evidence="7" key="1">
    <citation type="submission" date="2016-10" db="EMBL/GenBank/DDBJ databases">
        <authorList>
            <person name="Varghese N."/>
            <person name="Submissions S."/>
        </authorList>
    </citation>
    <scope>NUCLEOTIDE SEQUENCE [LARGE SCALE GENOMIC DNA]</scope>
    <source>
        <strain evidence="7">DSM 44993</strain>
    </source>
</reference>
<evidence type="ECO:0000256" key="1">
    <source>
        <dbReference type="ARBA" id="ARBA00023015"/>
    </source>
</evidence>
<organism evidence="6 7">
    <name type="scientific">Amycolatopsis saalfeldensis</name>
    <dbReference type="NCBI Taxonomy" id="394193"/>
    <lineage>
        <taxon>Bacteria</taxon>
        <taxon>Bacillati</taxon>
        <taxon>Actinomycetota</taxon>
        <taxon>Actinomycetes</taxon>
        <taxon>Pseudonocardiales</taxon>
        <taxon>Pseudonocardiaceae</taxon>
        <taxon>Amycolatopsis</taxon>
    </lineage>
</organism>
<evidence type="ECO:0000256" key="2">
    <source>
        <dbReference type="ARBA" id="ARBA00023125"/>
    </source>
</evidence>
<dbReference type="InterPro" id="IPR009057">
    <property type="entry name" value="Homeodomain-like_sf"/>
</dbReference>
<evidence type="ECO:0000313" key="7">
    <source>
        <dbReference type="Proteomes" id="UP000198582"/>
    </source>
</evidence>
<keyword evidence="1" id="KW-0805">Transcription regulation</keyword>
<accession>A0A1H8XXJ6</accession>
<evidence type="ECO:0000256" key="4">
    <source>
        <dbReference type="PROSITE-ProRule" id="PRU00335"/>
    </source>
</evidence>
<evidence type="ECO:0000259" key="5">
    <source>
        <dbReference type="PROSITE" id="PS50977"/>
    </source>
</evidence>
<dbReference type="GO" id="GO:0000976">
    <property type="term" value="F:transcription cis-regulatory region binding"/>
    <property type="evidence" value="ECO:0007669"/>
    <property type="project" value="TreeGrafter"/>
</dbReference>
<dbReference type="PANTHER" id="PTHR30055">
    <property type="entry name" value="HTH-TYPE TRANSCRIPTIONAL REGULATOR RUTR"/>
    <property type="match status" value="1"/>
</dbReference>
<keyword evidence="7" id="KW-1185">Reference proteome</keyword>
<protein>
    <submittedName>
        <fullName evidence="6">DNA-binding transcriptional regulator, AcrR family</fullName>
    </submittedName>
</protein>
<evidence type="ECO:0000313" key="6">
    <source>
        <dbReference type="EMBL" id="SEP44501.1"/>
    </source>
</evidence>
<dbReference type="InterPro" id="IPR023772">
    <property type="entry name" value="DNA-bd_HTH_TetR-type_CS"/>
</dbReference>
<dbReference type="EMBL" id="FOEF01000009">
    <property type="protein sequence ID" value="SEP44501.1"/>
    <property type="molecule type" value="Genomic_DNA"/>
</dbReference>
<keyword evidence="2 4" id="KW-0238">DNA-binding</keyword>
<dbReference type="SUPFAM" id="SSF46689">
    <property type="entry name" value="Homeodomain-like"/>
    <property type="match status" value="1"/>
</dbReference>
<dbReference type="STRING" id="394193.SAMN04489732_109244"/>
<name>A0A1H8XXJ6_9PSEU</name>
<dbReference type="Pfam" id="PF00440">
    <property type="entry name" value="TetR_N"/>
    <property type="match status" value="1"/>
</dbReference>
<evidence type="ECO:0000256" key="3">
    <source>
        <dbReference type="ARBA" id="ARBA00023163"/>
    </source>
</evidence>
<dbReference type="RefSeq" id="WP_091619027.1">
    <property type="nucleotide sequence ID" value="NZ_FOEF01000009.1"/>
</dbReference>
<dbReference type="InterPro" id="IPR001647">
    <property type="entry name" value="HTH_TetR"/>
</dbReference>
<feature type="domain" description="HTH tetR-type" evidence="5">
    <location>
        <begin position="20"/>
        <end position="80"/>
    </location>
</feature>
<dbReference type="InterPro" id="IPR036271">
    <property type="entry name" value="Tet_transcr_reg_TetR-rel_C_sf"/>
</dbReference>
<gene>
    <name evidence="6" type="ORF">SAMN04489732_109244</name>
</gene>
<dbReference type="Proteomes" id="UP000198582">
    <property type="component" value="Unassembled WGS sequence"/>
</dbReference>
<keyword evidence="3" id="KW-0804">Transcription</keyword>
<dbReference type="PROSITE" id="PS01081">
    <property type="entry name" value="HTH_TETR_1"/>
    <property type="match status" value="1"/>
</dbReference>
<dbReference type="PROSITE" id="PS50977">
    <property type="entry name" value="HTH_TETR_2"/>
    <property type="match status" value="1"/>
</dbReference>
<dbReference type="PRINTS" id="PR00455">
    <property type="entry name" value="HTHTETR"/>
</dbReference>
<dbReference type="AlphaFoldDB" id="A0A1H8XXJ6"/>
<dbReference type="GO" id="GO:0003700">
    <property type="term" value="F:DNA-binding transcription factor activity"/>
    <property type="evidence" value="ECO:0007669"/>
    <property type="project" value="TreeGrafter"/>
</dbReference>
<dbReference type="Gene3D" id="1.10.357.10">
    <property type="entry name" value="Tetracycline Repressor, domain 2"/>
    <property type="match status" value="1"/>
</dbReference>
<proteinExistence type="predicted"/>